<gene>
    <name evidence="8" type="ORF">IAD25_07010</name>
</gene>
<dbReference type="Pfam" id="PF13520">
    <property type="entry name" value="AA_permease_2"/>
    <property type="match status" value="1"/>
</dbReference>
<protein>
    <submittedName>
        <fullName evidence="8">APC family permease</fullName>
    </submittedName>
</protein>
<reference evidence="8" key="2">
    <citation type="journal article" date="2021" name="PeerJ">
        <title>Extensive microbial diversity within the chicken gut microbiome revealed by metagenomics and culture.</title>
        <authorList>
            <person name="Gilroy R."/>
            <person name="Ravi A."/>
            <person name="Getino M."/>
            <person name="Pursley I."/>
            <person name="Horton D.L."/>
            <person name="Alikhan N.F."/>
            <person name="Baker D."/>
            <person name="Gharbi K."/>
            <person name="Hall N."/>
            <person name="Watson M."/>
            <person name="Adriaenssens E.M."/>
            <person name="Foster-Nyarko E."/>
            <person name="Jarju S."/>
            <person name="Secka A."/>
            <person name="Antonio M."/>
            <person name="Oren A."/>
            <person name="Chaudhuri R.R."/>
            <person name="La Ragione R."/>
            <person name="Hildebrand F."/>
            <person name="Pallen M.J."/>
        </authorList>
    </citation>
    <scope>NUCLEOTIDE SEQUENCE</scope>
    <source>
        <strain evidence="8">ChiSjej4B22-8349</strain>
    </source>
</reference>
<evidence type="ECO:0000256" key="5">
    <source>
        <dbReference type="ARBA" id="ARBA00022989"/>
    </source>
</evidence>
<dbReference type="PANTHER" id="PTHR45826">
    <property type="entry name" value="POLYAMINE TRANSPORTER PUT1"/>
    <property type="match status" value="1"/>
</dbReference>
<feature type="transmembrane region" description="Helical" evidence="7">
    <location>
        <begin position="471"/>
        <end position="493"/>
    </location>
</feature>
<evidence type="ECO:0000256" key="6">
    <source>
        <dbReference type="ARBA" id="ARBA00023136"/>
    </source>
</evidence>
<evidence type="ECO:0000313" key="9">
    <source>
        <dbReference type="Proteomes" id="UP000824130"/>
    </source>
</evidence>
<feature type="transmembrane region" description="Helical" evidence="7">
    <location>
        <begin position="96"/>
        <end position="118"/>
    </location>
</feature>
<evidence type="ECO:0000256" key="1">
    <source>
        <dbReference type="ARBA" id="ARBA00004651"/>
    </source>
</evidence>
<dbReference type="GO" id="GO:0022857">
    <property type="term" value="F:transmembrane transporter activity"/>
    <property type="evidence" value="ECO:0007669"/>
    <property type="project" value="InterPro"/>
</dbReference>
<organism evidence="8 9">
    <name type="scientific">Candidatus Allocopromorpha excrementipullorum</name>
    <dbReference type="NCBI Taxonomy" id="2840743"/>
    <lineage>
        <taxon>Bacteria</taxon>
        <taxon>Bacillati</taxon>
        <taxon>Bacillota</taxon>
        <taxon>Clostridia</taxon>
        <taxon>Eubacteriales</taxon>
        <taxon>Eubacteriaceae</taxon>
        <taxon>Eubacteriaceae incertae sedis</taxon>
        <taxon>Candidatus Allocopromorpha</taxon>
    </lineage>
</organism>
<feature type="transmembrane region" description="Helical" evidence="7">
    <location>
        <begin position="138"/>
        <end position="156"/>
    </location>
</feature>
<reference evidence="8" key="1">
    <citation type="submission" date="2020-10" db="EMBL/GenBank/DDBJ databases">
        <authorList>
            <person name="Gilroy R."/>
        </authorList>
    </citation>
    <scope>NUCLEOTIDE SEQUENCE</scope>
    <source>
        <strain evidence="8">ChiSjej4B22-8349</strain>
    </source>
</reference>
<dbReference type="GO" id="GO:0005886">
    <property type="term" value="C:plasma membrane"/>
    <property type="evidence" value="ECO:0007669"/>
    <property type="project" value="UniProtKB-SubCell"/>
</dbReference>
<feature type="transmembrane region" description="Helical" evidence="7">
    <location>
        <begin position="333"/>
        <end position="352"/>
    </location>
</feature>
<dbReference type="InterPro" id="IPR002293">
    <property type="entry name" value="AA/rel_permease1"/>
</dbReference>
<keyword evidence="6 7" id="KW-0472">Membrane</keyword>
<evidence type="ECO:0000256" key="4">
    <source>
        <dbReference type="ARBA" id="ARBA00022692"/>
    </source>
</evidence>
<dbReference type="Proteomes" id="UP000824130">
    <property type="component" value="Unassembled WGS sequence"/>
</dbReference>
<dbReference type="Gene3D" id="1.20.1740.10">
    <property type="entry name" value="Amino acid/polyamine transporter I"/>
    <property type="match status" value="1"/>
</dbReference>
<feature type="transmembrane region" description="Helical" evidence="7">
    <location>
        <begin position="197"/>
        <end position="216"/>
    </location>
</feature>
<feature type="transmembrane region" description="Helical" evidence="7">
    <location>
        <begin position="21"/>
        <end position="41"/>
    </location>
</feature>
<dbReference type="PANTHER" id="PTHR45826:SF2">
    <property type="entry name" value="AMINO ACID TRANSPORTER"/>
    <property type="match status" value="1"/>
</dbReference>
<feature type="transmembrane region" description="Helical" evidence="7">
    <location>
        <begin position="283"/>
        <end position="305"/>
    </location>
</feature>
<comment type="subcellular location">
    <subcellularLocation>
        <location evidence="1">Cell membrane</location>
        <topology evidence="1">Multi-pass membrane protein</topology>
    </subcellularLocation>
</comment>
<evidence type="ECO:0000256" key="2">
    <source>
        <dbReference type="ARBA" id="ARBA00022448"/>
    </source>
</evidence>
<name>A0A9D1N7A8_9FIRM</name>
<keyword evidence="5 7" id="KW-1133">Transmembrane helix</keyword>
<keyword evidence="2" id="KW-0813">Transport</keyword>
<feature type="transmembrane region" description="Helical" evidence="7">
    <location>
        <begin position="358"/>
        <end position="379"/>
    </location>
</feature>
<feature type="transmembrane region" description="Helical" evidence="7">
    <location>
        <begin position="47"/>
        <end position="69"/>
    </location>
</feature>
<evidence type="ECO:0000256" key="3">
    <source>
        <dbReference type="ARBA" id="ARBA00022475"/>
    </source>
</evidence>
<dbReference type="AlphaFoldDB" id="A0A9D1N7A8"/>
<feature type="transmembrane region" description="Helical" evidence="7">
    <location>
        <begin position="163"/>
        <end position="185"/>
    </location>
</feature>
<dbReference type="EMBL" id="DVOB01000151">
    <property type="protein sequence ID" value="HIU96435.1"/>
    <property type="molecule type" value="Genomic_DNA"/>
</dbReference>
<feature type="transmembrane region" description="Helical" evidence="7">
    <location>
        <begin position="423"/>
        <end position="444"/>
    </location>
</feature>
<evidence type="ECO:0000256" key="7">
    <source>
        <dbReference type="SAM" id="Phobius"/>
    </source>
</evidence>
<proteinExistence type="predicted"/>
<keyword evidence="4 7" id="KW-0812">Transmembrane</keyword>
<dbReference type="InterPro" id="IPR044566">
    <property type="entry name" value="RMV1-like"/>
</dbReference>
<feature type="transmembrane region" description="Helical" evidence="7">
    <location>
        <begin position="237"/>
        <end position="263"/>
    </location>
</feature>
<feature type="transmembrane region" description="Helical" evidence="7">
    <location>
        <begin position="513"/>
        <end position="537"/>
    </location>
</feature>
<feature type="transmembrane region" description="Helical" evidence="7">
    <location>
        <begin position="400"/>
        <end position="417"/>
    </location>
</feature>
<accession>A0A9D1N7A8</accession>
<keyword evidence="3" id="KW-1003">Cell membrane</keyword>
<comment type="caution">
    <text evidence="8">The sequence shown here is derived from an EMBL/GenBank/DDBJ whole genome shotgun (WGS) entry which is preliminary data.</text>
</comment>
<evidence type="ECO:0000313" key="8">
    <source>
        <dbReference type="EMBL" id="HIU96435.1"/>
    </source>
</evidence>
<sequence>MEKQGNAVRPDGVAGLKKVRMAPIQIAFMLFCLVAAGAFGIEDMISTSGPGLTVAMLIVFAIIWAYPICQTVSELSAIMPSEGGIYVWVKEALGEFWGFCMGWWGTVSIYLSTATYVVLIVDYAADFIPALTDPFIEFIVKLAIVAFFIIMNLLGLKEVGMVSTVLSVLILIAFTVVTIVGFANWEYNPVEPFTPEGAGIIDSLGGSICIVIWMYCGYECISNMAGELENPEVIPKGFKIAMPLIAISYILPTIAGIASVGHWSEWGTEGLGYGDVLTQSLGYGWGVAFLVIAIASQAAIFNSYIASGSRGFFVMADDNLCPRFLVKVSKKRGVPVLSILLLGVTTAIMMNFDFSTLLTVLGPLALMVYVILGLALIIIRKRYPVEERNCWYIKGSTAKVYVMAVLPMVIAVIGLLVNGTEYFLLGFVSIGSAVVAYIIFKWIYGGMARIDAEKYPLNPKTRLAKGDIQRIGAFILAFGLYALVGSIFLAWYEGSWGPEYYLDMYGSGLQSDFWLMIDVARIGGAIGTVIGALMLFIGKKKDPVK</sequence>